<evidence type="ECO:0000256" key="3">
    <source>
        <dbReference type="ARBA" id="ARBA00022989"/>
    </source>
</evidence>
<dbReference type="RefSeq" id="WP_209144000.1">
    <property type="nucleotide sequence ID" value="NZ_JAGHKP010000001.1"/>
</dbReference>
<keyword evidence="3 5" id="KW-1133">Transmembrane helix</keyword>
<evidence type="ECO:0000313" key="6">
    <source>
        <dbReference type="EMBL" id="MBO9151621.1"/>
    </source>
</evidence>
<evidence type="ECO:0000256" key="5">
    <source>
        <dbReference type="SAM" id="Phobius"/>
    </source>
</evidence>
<sequence length="144" mass="15504">MYSNNTKGYEQLFLRMALGASLLSAVADRFGLLWGEKASWGNWENFAAYSAQLTFYLPSSLHNAAAVIATTLEILFAVMLVTGFKTRLAALSTGVLLLVFALSMTFALGAQSALGYSVWIGSAAAFLLAKQGSYPFSVDQALER</sequence>
<evidence type="ECO:0000256" key="4">
    <source>
        <dbReference type="ARBA" id="ARBA00023136"/>
    </source>
</evidence>
<organism evidence="6 7">
    <name type="scientific">Chitinophaga chungangae</name>
    <dbReference type="NCBI Taxonomy" id="2821488"/>
    <lineage>
        <taxon>Bacteria</taxon>
        <taxon>Pseudomonadati</taxon>
        <taxon>Bacteroidota</taxon>
        <taxon>Chitinophagia</taxon>
        <taxon>Chitinophagales</taxon>
        <taxon>Chitinophagaceae</taxon>
        <taxon>Chitinophaga</taxon>
    </lineage>
</organism>
<dbReference type="InterPro" id="IPR032808">
    <property type="entry name" value="DoxX"/>
</dbReference>
<feature type="transmembrane region" description="Helical" evidence="5">
    <location>
        <begin position="12"/>
        <end position="35"/>
    </location>
</feature>
<feature type="transmembrane region" description="Helical" evidence="5">
    <location>
        <begin position="88"/>
        <end position="107"/>
    </location>
</feature>
<dbReference type="EMBL" id="JAGHKP010000001">
    <property type="protein sequence ID" value="MBO9151621.1"/>
    <property type="molecule type" value="Genomic_DNA"/>
</dbReference>
<evidence type="ECO:0000256" key="1">
    <source>
        <dbReference type="ARBA" id="ARBA00004141"/>
    </source>
</evidence>
<dbReference type="Proteomes" id="UP000679126">
    <property type="component" value="Unassembled WGS sequence"/>
</dbReference>
<accession>A0ABS3YAE2</accession>
<proteinExistence type="predicted"/>
<keyword evidence="2 5" id="KW-0812">Transmembrane</keyword>
<keyword evidence="7" id="KW-1185">Reference proteome</keyword>
<name>A0ABS3YAE2_9BACT</name>
<reference evidence="7" key="1">
    <citation type="submission" date="2021-03" db="EMBL/GenBank/DDBJ databases">
        <title>Assistant Professor.</title>
        <authorList>
            <person name="Huq M.A."/>
        </authorList>
    </citation>
    <scope>NUCLEOTIDE SEQUENCE [LARGE SCALE GENOMIC DNA]</scope>
    <source>
        <strain evidence="7">MAH-28</strain>
    </source>
</reference>
<keyword evidence="4 5" id="KW-0472">Membrane</keyword>
<comment type="subcellular location">
    <subcellularLocation>
        <location evidence="1">Membrane</location>
        <topology evidence="1">Multi-pass membrane protein</topology>
    </subcellularLocation>
</comment>
<feature type="transmembrane region" description="Helical" evidence="5">
    <location>
        <begin position="55"/>
        <end position="81"/>
    </location>
</feature>
<evidence type="ECO:0000256" key="2">
    <source>
        <dbReference type="ARBA" id="ARBA00022692"/>
    </source>
</evidence>
<gene>
    <name evidence="6" type="ORF">J7I43_05345</name>
</gene>
<dbReference type="Pfam" id="PF07681">
    <property type="entry name" value="DoxX"/>
    <property type="match status" value="1"/>
</dbReference>
<protein>
    <submittedName>
        <fullName evidence="6">DoxX family membrane protein</fullName>
    </submittedName>
</protein>
<comment type="caution">
    <text evidence="6">The sequence shown here is derived from an EMBL/GenBank/DDBJ whole genome shotgun (WGS) entry which is preliminary data.</text>
</comment>
<evidence type="ECO:0000313" key="7">
    <source>
        <dbReference type="Proteomes" id="UP000679126"/>
    </source>
</evidence>